<feature type="domain" description="Helicase C-terminal" evidence="5">
    <location>
        <begin position="892"/>
        <end position="1055"/>
    </location>
</feature>
<feature type="domain" description="Helicase ATP-binding" evidence="4">
    <location>
        <begin position="624"/>
        <end position="781"/>
    </location>
</feature>
<dbReference type="GO" id="GO:0004386">
    <property type="term" value="F:helicase activity"/>
    <property type="evidence" value="ECO:0007669"/>
    <property type="project" value="UniProtKB-KW"/>
</dbReference>
<dbReference type="InterPro" id="IPR038718">
    <property type="entry name" value="SNF2-like_sf"/>
</dbReference>
<dbReference type="GO" id="GO:0008270">
    <property type="term" value="F:zinc ion binding"/>
    <property type="evidence" value="ECO:0007669"/>
    <property type="project" value="UniProtKB-KW"/>
</dbReference>
<dbReference type="Proteomes" id="UP000198619">
    <property type="component" value="Unassembled WGS sequence"/>
</dbReference>
<keyword evidence="6" id="KW-0067">ATP-binding</keyword>
<dbReference type="PROSITE" id="PS50966">
    <property type="entry name" value="ZF_SWIM"/>
    <property type="match status" value="1"/>
</dbReference>
<dbReference type="SMART" id="SM00487">
    <property type="entry name" value="DEXDc"/>
    <property type="match status" value="1"/>
</dbReference>
<sequence length="1062" mass="123646">MNLNKLVDAIFVKTSNWTKREGEKIFNKGLVSNVTSKNINNFYSIYGRVKNENNSMEYYTHLKINLGKVVLEESKCSCESFIENSKYNKTFLCPHLIATTCKFYSLACKTLESKIKDPKENYKSGDLILEKLIGRRDMDNKININIKLSYITNPSLDYYEAEFRIGKKNTVLIKSLENFIDKKNKGEDIVFANEFIYKSEINYFSKEDERLIEFIEEYININREFLKNSSSAQFPLINGRNLKVLPNNLRSFLKTISGKTITFKYDYIEYTPKILEKDLPISFTIKNGEDGFILTTKKKFPMPLNKNKNVYFYDGHIYLPSIEQIEIYSPFYDKLKKFNEMNFKKDVKTFKRLVSVLKTISNDINFHESIQNYTSELVTAKFYLSKHKEKITCGVKLKYGDETIDIIKDKNKTTLVDRDMKKESIIENQLSKLKFIKRNDEFVFIGSDEDVYELLKHGEEKLLSLGEVYMENDFNDLKIYDSSFIESEIYDDNGNMTLHYKFGNIDLSEYANMFKAFNKNKNFFKTKDNIFIDFNDHKVGEFLNLIQGISECFIESNDIRVDNNRAYYLEEIIRKTQLNFIKGKDILKNISSKIIELKNVEYKEPEGLNGTLREYQLIGYRWMRTLAHMGFGGILADEMGLGKTIQAITFILCKNNSKTLIIAPTSLIYNWKNEFGKFAPNLNIGIIHGSLEERLKVIESRQEYDVLVTTYGTLRNDFNLYENIIFDFCIIDEGQNIKNPQSQITEKVKNIKAKTKFVLTGTPIENNLTELWSIFDFIMPGYLYEKDVFQKKFIINYDHNIEDLKTLIRPFILRREKKDVLKDLPDKIEKKFLVEMNKSQMEIYKSYMNEIKEKIKTNKEDKITVFSYLTKLRQLCLDPKLLIEDYSGGSAKVEVAMDMVNEGIAEKKKILLFSQFTSVLKNISKILDENGIKYMYLDGSTKASERVRLVDDFNEGENVKVFLISLKAGGTGLNLTSANLVIHFDPWWNPAIEDQATDRAHRIGQKNIVEVIKLVSKGTIEEKIITLQSDKKELINSVMNGELKDGKVLTTLSNEELMELFN</sequence>
<proteinExistence type="predicted"/>
<dbReference type="OrthoDB" id="9760715at2"/>
<evidence type="ECO:0000313" key="7">
    <source>
        <dbReference type="Proteomes" id="UP000198619"/>
    </source>
</evidence>
<keyword evidence="1" id="KW-0378">Hydrolase</keyword>
<feature type="domain" description="SWIM-type" evidence="3">
    <location>
        <begin position="58"/>
        <end position="104"/>
    </location>
</feature>
<dbReference type="EMBL" id="FOKI01000009">
    <property type="protein sequence ID" value="SFB03423.1"/>
    <property type="molecule type" value="Genomic_DNA"/>
</dbReference>
<evidence type="ECO:0000259" key="5">
    <source>
        <dbReference type="PROSITE" id="PS51194"/>
    </source>
</evidence>
<dbReference type="AlphaFoldDB" id="A0A1I0XTX0"/>
<evidence type="ECO:0000256" key="2">
    <source>
        <dbReference type="PROSITE-ProRule" id="PRU00325"/>
    </source>
</evidence>
<dbReference type="Gene3D" id="3.40.50.300">
    <property type="entry name" value="P-loop containing nucleotide triphosphate hydrolases"/>
    <property type="match status" value="1"/>
</dbReference>
<keyword evidence="2" id="KW-0862">Zinc</keyword>
<evidence type="ECO:0000313" key="6">
    <source>
        <dbReference type="EMBL" id="SFB03423.1"/>
    </source>
</evidence>
<keyword evidence="2" id="KW-0863">Zinc-finger</keyword>
<dbReference type="CDD" id="cd18793">
    <property type="entry name" value="SF2_C_SNF"/>
    <property type="match status" value="1"/>
</dbReference>
<dbReference type="GO" id="GO:0005524">
    <property type="term" value="F:ATP binding"/>
    <property type="evidence" value="ECO:0007669"/>
    <property type="project" value="InterPro"/>
</dbReference>
<dbReference type="InterPro" id="IPR007527">
    <property type="entry name" value="Znf_SWIM"/>
</dbReference>
<evidence type="ECO:0000259" key="3">
    <source>
        <dbReference type="PROSITE" id="PS50966"/>
    </source>
</evidence>
<dbReference type="SMART" id="SM00490">
    <property type="entry name" value="HELICc"/>
    <property type="match status" value="1"/>
</dbReference>
<dbReference type="RefSeq" id="WP_090040284.1">
    <property type="nucleotide sequence ID" value="NZ_FOKI01000009.1"/>
</dbReference>
<dbReference type="SUPFAM" id="SSF52540">
    <property type="entry name" value="P-loop containing nucleoside triphosphate hydrolases"/>
    <property type="match status" value="2"/>
</dbReference>
<dbReference type="InterPro" id="IPR027417">
    <property type="entry name" value="P-loop_NTPase"/>
</dbReference>
<dbReference type="Gene3D" id="3.40.50.10810">
    <property type="entry name" value="Tandem AAA-ATPase domain"/>
    <property type="match status" value="1"/>
</dbReference>
<dbReference type="Pfam" id="PF08455">
    <property type="entry name" value="SNF2_assoc"/>
    <property type="match status" value="1"/>
</dbReference>
<keyword evidence="7" id="KW-1185">Reference proteome</keyword>
<evidence type="ECO:0000256" key="1">
    <source>
        <dbReference type="ARBA" id="ARBA00022801"/>
    </source>
</evidence>
<dbReference type="STRING" id="84698.SAMN04488528_100999"/>
<dbReference type="Pfam" id="PF00271">
    <property type="entry name" value="Helicase_C"/>
    <property type="match status" value="1"/>
</dbReference>
<gene>
    <name evidence="6" type="ORF">SAMN04488528_100999</name>
</gene>
<reference evidence="6 7" key="1">
    <citation type="submission" date="2016-10" db="EMBL/GenBank/DDBJ databases">
        <authorList>
            <person name="de Groot N.N."/>
        </authorList>
    </citation>
    <scope>NUCLEOTIDE SEQUENCE [LARGE SCALE GENOMIC DNA]</scope>
    <source>
        <strain evidence="6 7">DSM 12271</strain>
    </source>
</reference>
<dbReference type="PROSITE" id="PS51194">
    <property type="entry name" value="HELICASE_CTER"/>
    <property type="match status" value="1"/>
</dbReference>
<dbReference type="InterPro" id="IPR014001">
    <property type="entry name" value="Helicase_ATP-bd"/>
</dbReference>
<dbReference type="GO" id="GO:0016787">
    <property type="term" value="F:hydrolase activity"/>
    <property type="evidence" value="ECO:0007669"/>
    <property type="project" value="UniProtKB-KW"/>
</dbReference>
<dbReference type="FunFam" id="3.40.50.10810:FF:000054">
    <property type="entry name" value="Helicase, Snf2 family"/>
    <property type="match status" value="1"/>
</dbReference>
<name>A0A1I0XTX0_9CLOT</name>
<dbReference type="PANTHER" id="PTHR10799">
    <property type="entry name" value="SNF2/RAD54 HELICASE FAMILY"/>
    <property type="match status" value="1"/>
</dbReference>
<dbReference type="PROSITE" id="PS51192">
    <property type="entry name" value="HELICASE_ATP_BIND_1"/>
    <property type="match status" value="1"/>
</dbReference>
<dbReference type="InterPro" id="IPR013663">
    <property type="entry name" value="Helicase_SWF/SNF/SWI_bac"/>
</dbReference>
<dbReference type="InterPro" id="IPR000330">
    <property type="entry name" value="SNF2_N"/>
</dbReference>
<evidence type="ECO:0000259" key="4">
    <source>
        <dbReference type="PROSITE" id="PS51192"/>
    </source>
</evidence>
<keyword evidence="6" id="KW-0347">Helicase</keyword>
<protein>
    <submittedName>
        <fullName evidence="6">Superfamily II DNA or RNA helicase, SNF2 family</fullName>
    </submittedName>
</protein>
<keyword evidence="2" id="KW-0479">Metal-binding</keyword>
<dbReference type="InterPro" id="IPR049730">
    <property type="entry name" value="SNF2/RAD54-like_C"/>
</dbReference>
<dbReference type="Pfam" id="PF00176">
    <property type="entry name" value="SNF2-rel_dom"/>
    <property type="match status" value="1"/>
</dbReference>
<organism evidence="6 7">
    <name type="scientific">Clostridium frigidicarnis</name>
    <dbReference type="NCBI Taxonomy" id="84698"/>
    <lineage>
        <taxon>Bacteria</taxon>
        <taxon>Bacillati</taxon>
        <taxon>Bacillota</taxon>
        <taxon>Clostridia</taxon>
        <taxon>Eubacteriales</taxon>
        <taxon>Clostridiaceae</taxon>
        <taxon>Clostridium</taxon>
    </lineage>
</organism>
<keyword evidence="6" id="KW-0547">Nucleotide-binding</keyword>
<dbReference type="InterPro" id="IPR001650">
    <property type="entry name" value="Helicase_C-like"/>
</dbReference>
<dbReference type="CDD" id="cd18012">
    <property type="entry name" value="DEXQc_arch_SWI2_SNF2"/>
    <property type="match status" value="1"/>
</dbReference>
<accession>A0A1I0XTX0</accession>